<organism evidence="1 2">
    <name type="scientific">Hymenobacter setariae</name>
    <dbReference type="NCBI Taxonomy" id="2594794"/>
    <lineage>
        <taxon>Bacteria</taxon>
        <taxon>Pseudomonadati</taxon>
        <taxon>Bacteroidota</taxon>
        <taxon>Cytophagia</taxon>
        <taxon>Cytophagales</taxon>
        <taxon>Hymenobacteraceae</taxon>
        <taxon>Hymenobacter</taxon>
    </lineage>
</organism>
<sequence>MLPALTTPYCEVYLHLGPAAALEMRWLSYVPSAEFRANVEQALALARRQPLLGWVADDRLLGAVRPRDLDWVLQTVLPAIEAAGVERFALLESQDAINRMTIAGMYEQALPARDFEVRQFMDNNVARAWATGHDQAL</sequence>
<dbReference type="RefSeq" id="WP_144843825.1">
    <property type="nucleotide sequence ID" value="NZ_VMRJ01000001.1"/>
</dbReference>
<evidence type="ECO:0008006" key="3">
    <source>
        <dbReference type="Google" id="ProtNLM"/>
    </source>
</evidence>
<protein>
    <recommendedName>
        <fullName evidence="3">STAS/SEC14 domain-containing protein</fullName>
    </recommendedName>
</protein>
<comment type="caution">
    <text evidence="1">The sequence shown here is derived from an EMBL/GenBank/DDBJ whole genome shotgun (WGS) entry which is preliminary data.</text>
</comment>
<dbReference type="OrthoDB" id="5242917at2"/>
<evidence type="ECO:0000313" key="2">
    <source>
        <dbReference type="Proteomes" id="UP000317624"/>
    </source>
</evidence>
<dbReference type="AlphaFoldDB" id="A0A558C2B6"/>
<dbReference type="EMBL" id="VMRJ01000001">
    <property type="protein sequence ID" value="TVT42961.1"/>
    <property type="molecule type" value="Genomic_DNA"/>
</dbReference>
<name>A0A558C2B6_9BACT</name>
<evidence type="ECO:0000313" key="1">
    <source>
        <dbReference type="EMBL" id="TVT42961.1"/>
    </source>
</evidence>
<gene>
    <name evidence="1" type="ORF">FNT36_02390</name>
</gene>
<keyword evidence="2" id="KW-1185">Reference proteome</keyword>
<accession>A0A558C2B6</accession>
<dbReference type="Proteomes" id="UP000317624">
    <property type="component" value="Unassembled WGS sequence"/>
</dbReference>
<proteinExistence type="predicted"/>
<reference evidence="1 2" key="1">
    <citation type="submission" date="2019-07" db="EMBL/GenBank/DDBJ databases">
        <title>Hymenobacter sp. straun FUR1 Genome sequencing and assembly.</title>
        <authorList>
            <person name="Chhetri G."/>
        </authorList>
    </citation>
    <scope>NUCLEOTIDE SEQUENCE [LARGE SCALE GENOMIC DNA]</scope>
    <source>
        <strain evidence="1 2">Fur1</strain>
    </source>
</reference>